<name>A0ABP7UBN1_9SPHN</name>
<gene>
    <name evidence="1" type="ORF">GCM10022281_20950</name>
</gene>
<protein>
    <recommendedName>
        <fullName evidence="3">Lipoprotein</fullName>
    </recommendedName>
</protein>
<proteinExistence type="predicted"/>
<accession>A0ABP7UBN1</accession>
<evidence type="ECO:0000313" key="2">
    <source>
        <dbReference type="Proteomes" id="UP001424459"/>
    </source>
</evidence>
<evidence type="ECO:0008006" key="3">
    <source>
        <dbReference type="Google" id="ProtNLM"/>
    </source>
</evidence>
<dbReference type="EMBL" id="BAABBR010000001">
    <property type="protein sequence ID" value="GAA4039885.1"/>
    <property type="molecule type" value="Genomic_DNA"/>
</dbReference>
<comment type="caution">
    <text evidence="1">The sequence shown here is derived from an EMBL/GenBank/DDBJ whole genome shotgun (WGS) entry which is preliminary data.</text>
</comment>
<reference evidence="2" key="1">
    <citation type="journal article" date="2019" name="Int. J. Syst. Evol. Microbiol.">
        <title>The Global Catalogue of Microorganisms (GCM) 10K type strain sequencing project: providing services to taxonomists for standard genome sequencing and annotation.</title>
        <authorList>
            <consortium name="The Broad Institute Genomics Platform"/>
            <consortium name="The Broad Institute Genome Sequencing Center for Infectious Disease"/>
            <person name="Wu L."/>
            <person name="Ma J."/>
        </authorList>
    </citation>
    <scope>NUCLEOTIDE SEQUENCE [LARGE SCALE GENOMIC DNA]</scope>
    <source>
        <strain evidence="2">JCM 17564</strain>
    </source>
</reference>
<sequence length="155" mass="16309">MIVATLGLSACDVDFDTDNASKSEKVAIEGKGDGQVKFDLPFAKGNIKLPEGMMKDANFDIDGVKMYPDAKIDGFSIDAGTGKDAKVNFAFNAPATPDAVRGYFLEQFKAKGVDARATAQGLEGTSKDGDTFAMAFVPQGSGTKGSIVLQDKARN</sequence>
<keyword evidence="2" id="KW-1185">Reference proteome</keyword>
<organism evidence="1 2">
    <name type="scientific">Sphingomonas rosea</name>
    <dbReference type="NCBI Taxonomy" id="335605"/>
    <lineage>
        <taxon>Bacteria</taxon>
        <taxon>Pseudomonadati</taxon>
        <taxon>Pseudomonadota</taxon>
        <taxon>Alphaproteobacteria</taxon>
        <taxon>Sphingomonadales</taxon>
        <taxon>Sphingomonadaceae</taxon>
        <taxon>Sphingomonas</taxon>
    </lineage>
</organism>
<evidence type="ECO:0000313" key="1">
    <source>
        <dbReference type="EMBL" id="GAA4039885.1"/>
    </source>
</evidence>
<dbReference type="Proteomes" id="UP001424459">
    <property type="component" value="Unassembled WGS sequence"/>
</dbReference>